<organism evidence="1 4">
    <name type="scientific">Bradyrhizobium sediminis</name>
    <dbReference type="NCBI Taxonomy" id="2840469"/>
    <lineage>
        <taxon>Bacteria</taxon>
        <taxon>Pseudomonadati</taxon>
        <taxon>Pseudomonadota</taxon>
        <taxon>Alphaproteobacteria</taxon>
        <taxon>Hyphomicrobiales</taxon>
        <taxon>Nitrobacteraceae</taxon>
        <taxon>Bradyrhizobium</taxon>
    </lineage>
</organism>
<reference evidence="2 3" key="1">
    <citation type="submission" date="2021-06" db="EMBL/GenBank/DDBJ databases">
        <title>Bradyrhizobium sp. S2-11-4 Genome sequencing.</title>
        <authorList>
            <person name="Jin L."/>
        </authorList>
    </citation>
    <scope>NUCLEOTIDE SEQUENCE [LARGE SCALE GENOMIC DNA]</scope>
    <source>
        <strain evidence="2 3">S2-11-4</strain>
    </source>
</reference>
<accession>A0A975NAD8</accession>
<dbReference type="Proteomes" id="UP000680839">
    <property type="component" value="Chromosome"/>
</dbReference>
<dbReference type="RefSeq" id="WP_215601899.1">
    <property type="nucleotide sequence ID" value="NZ_CP076134.1"/>
</dbReference>
<protein>
    <submittedName>
        <fullName evidence="1">Uncharacterized protein</fullName>
    </submittedName>
</protein>
<evidence type="ECO:0000313" key="2">
    <source>
        <dbReference type="EMBL" id="QWG21175.1"/>
    </source>
</evidence>
<gene>
    <name evidence="1" type="ORF">KMZ29_14335</name>
    <name evidence="2" type="ORF">KMZ93_14060</name>
</gene>
<keyword evidence="3" id="KW-1185">Reference proteome</keyword>
<sequence>MGHPRVYHAAVAGKRRGSKPNPTTEFFALTRRLTFAAVAFFLVAASGSASHAQSGPFAGMAGNWSGSGTITLDDGSTERIRCRASYAVGAGGNGLNQSLTCASDSYKFNLASNVMARAGALSGTWSESIRNVSGNLEGRGGGGHFQVMASGPGFTASIALTTRGNRQSVVIRSQGAFRVTSISLSRK</sequence>
<proteinExistence type="predicted"/>
<dbReference type="EMBL" id="CP076134">
    <property type="protein sequence ID" value="QWG10961.1"/>
    <property type="molecule type" value="Genomic_DNA"/>
</dbReference>
<evidence type="ECO:0000313" key="4">
    <source>
        <dbReference type="Proteomes" id="UP000680839"/>
    </source>
</evidence>
<dbReference type="AlphaFoldDB" id="A0A975NAD8"/>
<name>A0A975NAD8_9BRAD</name>
<reference evidence="1" key="2">
    <citation type="submission" date="2021-06" db="EMBL/GenBank/DDBJ databases">
        <title>Bradyrhizobium sp. S2-20-1 Genome sequencing.</title>
        <authorList>
            <person name="Jin L."/>
        </authorList>
    </citation>
    <scope>NUCLEOTIDE SEQUENCE</scope>
    <source>
        <strain evidence="1">S2-20-1</strain>
    </source>
</reference>
<evidence type="ECO:0000313" key="3">
    <source>
        <dbReference type="Proteomes" id="UP000676951"/>
    </source>
</evidence>
<dbReference type="EMBL" id="CP076136">
    <property type="protein sequence ID" value="QWG21175.1"/>
    <property type="molecule type" value="Genomic_DNA"/>
</dbReference>
<evidence type="ECO:0000313" key="1">
    <source>
        <dbReference type="EMBL" id="QWG10961.1"/>
    </source>
</evidence>
<dbReference type="Proteomes" id="UP000676951">
    <property type="component" value="Chromosome"/>
</dbReference>